<dbReference type="RefSeq" id="WP_150781857.1">
    <property type="nucleotide sequence ID" value="NZ_CABVIH010000029.1"/>
</dbReference>
<evidence type="ECO:0000313" key="2">
    <source>
        <dbReference type="EMBL" id="VVP43369.1"/>
    </source>
</evidence>
<dbReference type="AlphaFoldDB" id="A0A5E7P230"/>
<gene>
    <name evidence="2" type="ORF">PS880_04964</name>
</gene>
<organism evidence="2 3">
    <name type="scientific">Pseudomonas fluorescens</name>
    <dbReference type="NCBI Taxonomy" id="294"/>
    <lineage>
        <taxon>Bacteria</taxon>
        <taxon>Pseudomonadati</taxon>
        <taxon>Pseudomonadota</taxon>
        <taxon>Gammaproteobacteria</taxon>
        <taxon>Pseudomonadales</taxon>
        <taxon>Pseudomonadaceae</taxon>
        <taxon>Pseudomonas</taxon>
    </lineage>
</organism>
<name>A0A5E7P230_PSEFL</name>
<accession>A0A5E7P230</accession>
<evidence type="ECO:0000256" key="1">
    <source>
        <dbReference type="SAM" id="MobiDB-lite"/>
    </source>
</evidence>
<dbReference type="Proteomes" id="UP000375525">
    <property type="component" value="Unassembled WGS sequence"/>
</dbReference>
<dbReference type="OrthoDB" id="6874312at2"/>
<evidence type="ECO:0000313" key="3">
    <source>
        <dbReference type="Proteomes" id="UP000375525"/>
    </source>
</evidence>
<protein>
    <submittedName>
        <fullName evidence="2">Uncharacterized protein</fullName>
    </submittedName>
</protein>
<dbReference type="EMBL" id="CABVIH010000029">
    <property type="protein sequence ID" value="VVP43369.1"/>
    <property type="molecule type" value="Genomic_DNA"/>
</dbReference>
<reference evidence="2 3" key="1">
    <citation type="submission" date="2019-09" db="EMBL/GenBank/DDBJ databases">
        <authorList>
            <person name="Chandra G."/>
            <person name="Truman W A."/>
        </authorList>
    </citation>
    <scope>NUCLEOTIDE SEQUENCE [LARGE SCALE GENOMIC DNA]</scope>
    <source>
        <strain evidence="2">PS880</strain>
    </source>
</reference>
<feature type="region of interest" description="Disordered" evidence="1">
    <location>
        <begin position="119"/>
        <end position="138"/>
    </location>
</feature>
<proteinExistence type="predicted"/>
<sequence length="138" mass="15862">MKFLDLLKQNFKLSKAMEESMKSIFCNADETFSFKNSYVIKKTSNNYVDEVSIQKSIADTAGKTMPGYLNLLNELNKISPDTIISMRFIDSESWGGRVFFDENQVLIGVILGKKTKKDWKTPPDWDGSQEMIEKYNSH</sequence>